<dbReference type="Gene3D" id="1.10.10.10">
    <property type="entry name" value="Winged helix-like DNA-binding domain superfamily/Winged helix DNA-binding domain"/>
    <property type="match status" value="1"/>
</dbReference>
<keyword evidence="2" id="KW-0238">DNA-binding</keyword>
<gene>
    <name evidence="6" type="ordered locus">Dtpsy_3443</name>
</gene>
<proteinExistence type="predicted"/>
<dbReference type="PROSITE" id="PS51063">
    <property type="entry name" value="HTH_CRP_2"/>
    <property type="match status" value="1"/>
</dbReference>
<dbReference type="PROSITE" id="PS50042">
    <property type="entry name" value="CNMP_BINDING_3"/>
    <property type="match status" value="1"/>
</dbReference>
<dbReference type="Pfam" id="PF13545">
    <property type="entry name" value="HTH_Crp_2"/>
    <property type="match status" value="1"/>
</dbReference>
<sequence>MARREIPSEVLLARLPLFQALDTATLARLAAVTTRHPFKRGEPVFRRGDPVEGMYVVVYGEIKLWGRTPKGAPRLTGMAGPGQCFGEPVMFLERAAVVTAEAASDALLLRIARTAIFNELDSSPSFARAMIVGLSRRVEGLVQELERQALSNGTERFVAYLLHRCDDPGAPFETTLPAAKNAIASQLNLTPEHFSRILQELQQAGLLRVTGRKIAVPQPDRLMGAWMRE</sequence>
<organism evidence="6 7">
    <name type="scientific">Acidovorax ebreus (strain TPSY)</name>
    <name type="common">Diaphorobacter sp. (strain TPSY)</name>
    <dbReference type="NCBI Taxonomy" id="535289"/>
    <lineage>
        <taxon>Bacteria</taxon>
        <taxon>Pseudomonadati</taxon>
        <taxon>Pseudomonadota</taxon>
        <taxon>Betaproteobacteria</taxon>
        <taxon>Burkholderiales</taxon>
        <taxon>Comamonadaceae</taxon>
        <taxon>Diaphorobacter</taxon>
    </lineage>
</organism>
<evidence type="ECO:0000256" key="3">
    <source>
        <dbReference type="ARBA" id="ARBA00023163"/>
    </source>
</evidence>
<evidence type="ECO:0000313" key="7">
    <source>
        <dbReference type="Proteomes" id="UP000000450"/>
    </source>
</evidence>
<dbReference type="Gene3D" id="2.60.120.10">
    <property type="entry name" value="Jelly Rolls"/>
    <property type="match status" value="1"/>
</dbReference>
<feature type="domain" description="HTH crp-type" evidence="5">
    <location>
        <begin position="151"/>
        <end position="220"/>
    </location>
</feature>
<name>A0A9J9UC21_ACIET</name>
<protein>
    <submittedName>
        <fullName evidence="6">Transcriptional regulator, Crp/Fnr family</fullName>
    </submittedName>
</protein>
<dbReference type="SMART" id="SM00419">
    <property type="entry name" value="HTH_CRP"/>
    <property type="match status" value="1"/>
</dbReference>
<dbReference type="RefSeq" id="WP_015914653.1">
    <property type="nucleotide sequence ID" value="NC_011992.1"/>
</dbReference>
<dbReference type="SUPFAM" id="SSF51206">
    <property type="entry name" value="cAMP-binding domain-like"/>
    <property type="match status" value="1"/>
</dbReference>
<evidence type="ECO:0000313" key="6">
    <source>
        <dbReference type="EMBL" id="ACM34870.1"/>
    </source>
</evidence>
<dbReference type="Proteomes" id="UP000000450">
    <property type="component" value="Chromosome"/>
</dbReference>
<dbReference type="GO" id="GO:0003677">
    <property type="term" value="F:DNA binding"/>
    <property type="evidence" value="ECO:0007669"/>
    <property type="project" value="UniProtKB-KW"/>
</dbReference>
<dbReference type="InterPro" id="IPR050397">
    <property type="entry name" value="Env_Response_Regulators"/>
</dbReference>
<dbReference type="PANTHER" id="PTHR24567">
    <property type="entry name" value="CRP FAMILY TRANSCRIPTIONAL REGULATORY PROTEIN"/>
    <property type="match status" value="1"/>
</dbReference>
<dbReference type="EMBL" id="CP001392">
    <property type="protein sequence ID" value="ACM34870.1"/>
    <property type="molecule type" value="Genomic_DNA"/>
</dbReference>
<reference evidence="6 7" key="1">
    <citation type="journal article" date="2010" name="J. Bacteriol.">
        <title>Completed genome sequence of the anaerobic iron-oxidizing bacterium Acidovorax ebreus strain TPSY.</title>
        <authorList>
            <person name="Byrne-Bailey K.G."/>
            <person name="Weber K.A."/>
            <person name="Chair A.H."/>
            <person name="Bose S."/>
            <person name="Knox T."/>
            <person name="Spanbauer T.L."/>
            <person name="Chertkov O."/>
            <person name="Coates J.D."/>
        </authorList>
    </citation>
    <scope>NUCLEOTIDE SEQUENCE [LARGE SCALE GENOMIC DNA]</scope>
    <source>
        <strain evidence="6 7">TPSY</strain>
    </source>
</reference>
<dbReference type="SUPFAM" id="SSF46785">
    <property type="entry name" value="Winged helix' DNA-binding domain"/>
    <property type="match status" value="1"/>
</dbReference>
<dbReference type="Pfam" id="PF00027">
    <property type="entry name" value="cNMP_binding"/>
    <property type="match status" value="1"/>
</dbReference>
<dbReference type="InterPro" id="IPR036390">
    <property type="entry name" value="WH_DNA-bd_sf"/>
</dbReference>
<accession>A0A9J9UC21</accession>
<dbReference type="CDD" id="cd00038">
    <property type="entry name" value="CAP_ED"/>
    <property type="match status" value="1"/>
</dbReference>
<dbReference type="AlphaFoldDB" id="A0A9J9UC21"/>
<evidence type="ECO:0000259" key="4">
    <source>
        <dbReference type="PROSITE" id="PS50042"/>
    </source>
</evidence>
<dbReference type="InterPro" id="IPR014710">
    <property type="entry name" value="RmlC-like_jellyroll"/>
</dbReference>
<dbReference type="InterPro" id="IPR000595">
    <property type="entry name" value="cNMP-bd_dom"/>
</dbReference>
<evidence type="ECO:0000256" key="1">
    <source>
        <dbReference type="ARBA" id="ARBA00023015"/>
    </source>
</evidence>
<evidence type="ECO:0000259" key="5">
    <source>
        <dbReference type="PROSITE" id="PS51063"/>
    </source>
</evidence>
<keyword evidence="3" id="KW-0804">Transcription</keyword>
<dbReference type="InterPro" id="IPR036388">
    <property type="entry name" value="WH-like_DNA-bd_sf"/>
</dbReference>
<dbReference type="KEGG" id="dia:Dtpsy_3443"/>
<evidence type="ECO:0000256" key="2">
    <source>
        <dbReference type="ARBA" id="ARBA00023125"/>
    </source>
</evidence>
<dbReference type="GO" id="GO:0005829">
    <property type="term" value="C:cytosol"/>
    <property type="evidence" value="ECO:0007669"/>
    <property type="project" value="TreeGrafter"/>
</dbReference>
<dbReference type="SMART" id="SM00100">
    <property type="entry name" value="cNMP"/>
    <property type="match status" value="1"/>
</dbReference>
<dbReference type="PANTHER" id="PTHR24567:SF74">
    <property type="entry name" value="HTH-TYPE TRANSCRIPTIONAL REGULATOR ARCR"/>
    <property type="match status" value="1"/>
</dbReference>
<feature type="domain" description="Cyclic nucleotide-binding" evidence="4">
    <location>
        <begin position="17"/>
        <end position="137"/>
    </location>
</feature>
<dbReference type="InterPro" id="IPR012318">
    <property type="entry name" value="HTH_CRP"/>
</dbReference>
<keyword evidence="1" id="KW-0805">Transcription regulation</keyword>
<dbReference type="InterPro" id="IPR018490">
    <property type="entry name" value="cNMP-bd_dom_sf"/>
</dbReference>
<dbReference type="GO" id="GO:0003700">
    <property type="term" value="F:DNA-binding transcription factor activity"/>
    <property type="evidence" value="ECO:0007669"/>
    <property type="project" value="TreeGrafter"/>
</dbReference>
<keyword evidence="7" id="KW-1185">Reference proteome</keyword>